<feature type="domain" description="Gfo/Idh/MocA-like oxidoreductase N-terminal" evidence="2">
    <location>
        <begin position="10"/>
        <end position="129"/>
    </location>
</feature>
<dbReference type="Pfam" id="PF22685">
    <property type="entry name" value="Gal80p_C-like"/>
    <property type="match status" value="1"/>
</dbReference>
<comment type="caution">
    <text evidence="4">The sequence shown here is derived from an EMBL/GenBank/DDBJ whole genome shotgun (WGS) entry which is preliminary data.</text>
</comment>
<dbReference type="EMBL" id="JBEPLU010000003">
    <property type="protein sequence ID" value="MET3528519.1"/>
    <property type="molecule type" value="Genomic_DNA"/>
</dbReference>
<reference evidence="4 5" key="1">
    <citation type="submission" date="2024-06" db="EMBL/GenBank/DDBJ databases">
        <title>Genomic Encyclopedia of Type Strains, Phase IV (KMG-IV): sequencing the most valuable type-strain genomes for metagenomic binning, comparative biology and taxonomic classification.</title>
        <authorList>
            <person name="Goeker M."/>
        </authorList>
    </citation>
    <scope>NUCLEOTIDE SEQUENCE [LARGE SCALE GENOMIC DNA]</scope>
    <source>
        <strain evidence="4 5">DSM 17809</strain>
    </source>
</reference>
<proteinExistence type="predicted"/>
<dbReference type="PANTHER" id="PTHR43818">
    <property type="entry name" value="BCDNA.GH03377"/>
    <property type="match status" value="1"/>
</dbReference>
<keyword evidence="5" id="KW-1185">Reference proteome</keyword>
<dbReference type="Gene3D" id="3.40.50.720">
    <property type="entry name" value="NAD(P)-binding Rossmann-like Domain"/>
    <property type="match status" value="1"/>
</dbReference>
<protein>
    <submittedName>
        <fullName evidence="4">Dehydrogenase</fullName>
    </submittedName>
</protein>
<evidence type="ECO:0000259" key="2">
    <source>
        <dbReference type="Pfam" id="PF01408"/>
    </source>
</evidence>
<dbReference type="PANTHER" id="PTHR43818:SF11">
    <property type="entry name" value="BCDNA.GH03377"/>
    <property type="match status" value="1"/>
</dbReference>
<dbReference type="Gene3D" id="3.30.360.10">
    <property type="entry name" value="Dihydrodipicolinate Reductase, domain 2"/>
    <property type="match status" value="1"/>
</dbReference>
<dbReference type="InterPro" id="IPR036291">
    <property type="entry name" value="NAD(P)-bd_dom_sf"/>
</dbReference>
<gene>
    <name evidence="4" type="ORF">ABID41_003658</name>
</gene>
<keyword evidence="1" id="KW-0560">Oxidoreductase</keyword>
<sequence length="366" mass="37554">MTNAFAPIGVGLIGASPLNPGWAMAAHVPAIATLPDTTLAGVATSSPASAAAAAAALGVPAYSDPDLLIRDPAVDLVVIAVKVEHHHRLAAAAIDAGKPVFVEWPLGRTLEEAEDLAARATRAGVRSFIGLQGRFAPAVERVRELVSGGALGQVLSTCLSGSGMIWGDKIPQTFAYTTVKEAGAGLLAVPLIHALDALAFALGEVKHLSASTAVQRPNVAVLETGEVLAATAPDHVAVSGTLTGGALLTALYRGGPVHDANLRWEVNGTLGDLIVTAENGNLQVADLELHGAWGEAEEYAPIPLTTPESRAGSGVGANVLRTYRAIVHDLRTGDSTAPDFTHAVLRHRLLAAVERAAATGRSEDLS</sequence>
<name>A0ABV2EN80_9CAUL</name>
<feature type="domain" description="Gal80p-like C-terminal" evidence="3">
    <location>
        <begin position="137"/>
        <end position="276"/>
    </location>
</feature>
<evidence type="ECO:0000313" key="5">
    <source>
        <dbReference type="Proteomes" id="UP001549110"/>
    </source>
</evidence>
<dbReference type="SUPFAM" id="SSF51735">
    <property type="entry name" value="NAD(P)-binding Rossmann-fold domains"/>
    <property type="match status" value="1"/>
</dbReference>
<dbReference type="Pfam" id="PF01408">
    <property type="entry name" value="GFO_IDH_MocA"/>
    <property type="match status" value="1"/>
</dbReference>
<evidence type="ECO:0000259" key="3">
    <source>
        <dbReference type="Pfam" id="PF22685"/>
    </source>
</evidence>
<dbReference type="InterPro" id="IPR050463">
    <property type="entry name" value="Gfo/Idh/MocA_oxidrdct_glycsds"/>
</dbReference>
<dbReference type="SUPFAM" id="SSF55347">
    <property type="entry name" value="Glyceraldehyde-3-phosphate dehydrogenase-like, C-terminal domain"/>
    <property type="match status" value="1"/>
</dbReference>
<evidence type="ECO:0000313" key="4">
    <source>
        <dbReference type="EMBL" id="MET3528519.1"/>
    </source>
</evidence>
<dbReference type="RefSeq" id="WP_354298388.1">
    <property type="nucleotide sequence ID" value="NZ_JBEPLU010000003.1"/>
</dbReference>
<dbReference type="InterPro" id="IPR055080">
    <property type="entry name" value="Gal80p-like_C"/>
</dbReference>
<dbReference type="Proteomes" id="UP001549110">
    <property type="component" value="Unassembled WGS sequence"/>
</dbReference>
<organism evidence="4 5">
    <name type="scientific">Phenylobacterium koreense</name>
    <dbReference type="NCBI Taxonomy" id="266125"/>
    <lineage>
        <taxon>Bacteria</taxon>
        <taxon>Pseudomonadati</taxon>
        <taxon>Pseudomonadota</taxon>
        <taxon>Alphaproteobacteria</taxon>
        <taxon>Caulobacterales</taxon>
        <taxon>Caulobacteraceae</taxon>
        <taxon>Phenylobacterium</taxon>
    </lineage>
</organism>
<dbReference type="InterPro" id="IPR000683">
    <property type="entry name" value="Gfo/Idh/MocA-like_OxRdtase_N"/>
</dbReference>
<accession>A0ABV2EN80</accession>
<evidence type="ECO:0000256" key="1">
    <source>
        <dbReference type="ARBA" id="ARBA00023002"/>
    </source>
</evidence>